<evidence type="ECO:0000313" key="2">
    <source>
        <dbReference type="EMBL" id="RQD76136.1"/>
    </source>
</evidence>
<comment type="caution">
    <text evidence="2">The sequence shown here is derived from an EMBL/GenBank/DDBJ whole genome shotgun (WGS) entry which is preliminary data.</text>
</comment>
<dbReference type="Gene3D" id="3.10.690.10">
    <property type="entry name" value="Bifunctional nuclease domain"/>
    <property type="match status" value="1"/>
</dbReference>
<reference evidence="2 3" key="1">
    <citation type="submission" date="2018-08" db="EMBL/GenBank/DDBJ databases">
        <title>The metabolism and importance of syntrophic acetate oxidation coupled to methane or sulfide production in haloalkaline environments.</title>
        <authorList>
            <person name="Timmers P.H.A."/>
            <person name="Vavourakis C.D."/>
            <person name="Sorokin D.Y."/>
            <person name="Sinninghe Damste J.S."/>
            <person name="Muyzer G."/>
            <person name="Stams A.J.M."/>
            <person name="Plugge C.M."/>
        </authorList>
    </citation>
    <scope>NUCLEOTIDE SEQUENCE [LARGE SCALE GENOMIC DNA]</scope>
    <source>
        <strain evidence="2">MSAO_Bac1</strain>
    </source>
</reference>
<gene>
    <name evidence="2" type="ORF">D5R97_05035</name>
</gene>
<dbReference type="SUPFAM" id="SSF103256">
    <property type="entry name" value="Hypothetical protein TM0160"/>
    <property type="match status" value="1"/>
</dbReference>
<dbReference type="InterPro" id="IPR003729">
    <property type="entry name" value="Bi_nuclease_dom"/>
</dbReference>
<dbReference type="PANTHER" id="PTHR15160:SF1">
    <property type="entry name" value="VON HIPPEL-LINDAU DISEASE TUMOR SUPPRESSOR"/>
    <property type="match status" value="1"/>
</dbReference>
<dbReference type="PROSITE" id="PS51658">
    <property type="entry name" value="BFN"/>
    <property type="match status" value="1"/>
</dbReference>
<evidence type="ECO:0000259" key="1">
    <source>
        <dbReference type="PROSITE" id="PS51658"/>
    </source>
</evidence>
<protein>
    <submittedName>
        <fullName evidence="2">Bifunctional nuclease family protein</fullName>
    </submittedName>
</protein>
<dbReference type="PANTHER" id="PTHR15160">
    <property type="entry name" value="VON HIPPEL-LINDAU PROTEIN"/>
    <property type="match status" value="1"/>
</dbReference>
<dbReference type="Pfam" id="PF02577">
    <property type="entry name" value="BFN_dom"/>
    <property type="match status" value="1"/>
</dbReference>
<name>A0A424YEW9_9FIRM</name>
<dbReference type="AlphaFoldDB" id="A0A424YEW9"/>
<accession>A0A424YEW9</accession>
<organism evidence="2 3">
    <name type="scientific">Candidatus Syntrophonatronum acetioxidans</name>
    <dbReference type="NCBI Taxonomy" id="1795816"/>
    <lineage>
        <taxon>Bacteria</taxon>
        <taxon>Bacillati</taxon>
        <taxon>Bacillota</taxon>
        <taxon>Clostridia</taxon>
        <taxon>Eubacteriales</taxon>
        <taxon>Syntrophomonadaceae</taxon>
        <taxon>Candidatus Syntrophonatronum</taxon>
    </lineage>
</organism>
<dbReference type="Proteomes" id="UP000285138">
    <property type="component" value="Unassembled WGS sequence"/>
</dbReference>
<sequence>MKVKEVLFDEQAGSVVLLVDKEESRILPIWIGMFEAQAIAMTLHGVMTPRPMTHDLMNSLCQTMGAQVKKIVVSDIREGTYYAEIYLTREQEEIVMDSRPSDAIALALRAGVELYVTEKVGSQAVNIQELDEEKQSELKKLLDSLKPDDDQNMLH</sequence>
<evidence type="ECO:0000313" key="3">
    <source>
        <dbReference type="Proteomes" id="UP000285138"/>
    </source>
</evidence>
<proteinExistence type="predicted"/>
<dbReference type="GO" id="GO:0004518">
    <property type="term" value="F:nuclease activity"/>
    <property type="evidence" value="ECO:0007669"/>
    <property type="project" value="InterPro"/>
</dbReference>
<dbReference type="InterPro" id="IPR036104">
    <property type="entry name" value="BFN_sf"/>
</dbReference>
<feature type="domain" description="BFN" evidence="1">
    <location>
        <begin position="1"/>
        <end position="128"/>
    </location>
</feature>
<dbReference type="EMBL" id="QZAA01000131">
    <property type="protein sequence ID" value="RQD76136.1"/>
    <property type="molecule type" value="Genomic_DNA"/>
</dbReference>